<dbReference type="KEGG" id="pmet:G4Y79_14225"/>
<evidence type="ECO:0000259" key="3">
    <source>
        <dbReference type="Pfam" id="PF21922"/>
    </source>
</evidence>
<evidence type="ECO:0000313" key="4">
    <source>
        <dbReference type="EMBL" id="QPC80864.1"/>
    </source>
</evidence>
<evidence type="ECO:0008006" key="6">
    <source>
        <dbReference type="Google" id="ProtNLM"/>
    </source>
</evidence>
<keyword evidence="5" id="KW-1185">Reference proteome</keyword>
<dbReference type="InterPro" id="IPR012338">
    <property type="entry name" value="Beta-lactam/transpept-like"/>
</dbReference>
<feature type="domain" description="Penicillin-binding protein transpeptidase" evidence="2">
    <location>
        <begin position="157"/>
        <end position="464"/>
    </location>
</feature>
<proteinExistence type="predicted"/>
<dbReference type="GO" id="GO:0008658">
    <property type="term" value="F:penicillin binding"/>
    <property type="evidence" value="ECO:0007669"/>
    <property type="project" value="InterPro"/>
</dbReference>
<dbReference type="InterPro" id="IPR054120">
    <property type="entry name" value="PBPA_dimer"/>
</dbReference>
<dbReference type="PANTHER" id="PTHR30627">
    <property type="entry name" value="PEPTIDOGLYCAN D,D-TRANSPEPTIDASE"/>
    <property type="match status" value="1"/>
</dbReference>
<organism evidence="4 5">
    <name type="scientific">Phototrophicus methaneseepsis</name>
    <dbReference type="NCBI Taxonomy" id="2710758"/>
    <lineage>
        <taxon>Bacteria</taxon>
        <taxon>Bacillati</taxon>
        <taxon>Chloroflexota</taxon>
        <taxon>Candidatus Thermofontia</taxon>
        <taxon>Phototrophicales</taxon>
        <taxon>Phototrophicaceae</taxon>
        <taxon>Phototrophicus</taxon>
    </lineage>
</organism>
<keyword evidence="1" id="KW-1133">Transmembrane helix</keyword>
<dbReference type="Gene3D" id="3.40.710.10">
    <property type="entry name" value="DD-peptidase/beta-lactamase superfamily"/>
    <property type="match status" value="1"/>
</dbReference>
<dbReference type="InterPro" id="IPR050515">
    <property type="entry name" value="Beta-lactam/transpept"/>
</dbReference>
<gene>
    <name evidence="4" type="ORF">G4Y79_14225</name>
</gene>
<dbReference type="Proteomes" id="UP000594468">
    <property type="component" value="Chromosome"/>
</dbReference>
<evidence type="ECO:0000313" key="5">
    <source>
        <dbReference type="Proteomes" id="UP000594468"/>
    </source>
</evidence>
<feature type="domain" description="Penicillin binding protein A dimerisation" evidence="3">
    <location>
        <begin position="54"/>
        <end position="122"/>
    </location>
</feature>
<dbReference type="SUPFAM" id="SSF56601">
    <property type="entry name" value="beta-lactamase/transpeptidase-like"/>
    <property type="match status" value="1"/>
</dbReference>
<evidence type="ECO:0000259" key="2">
    <source>
        <dbReference type="Pfam" id="PF00905"/>
    </source>
</evidence>
<dbReference type="EMBL" id="CP062983">
    <property type="protein sequence ID" value="QPC80864.1"/>
    <property type="molecule type" value="Genomic_DNA"/>
</dbReference>
<keyword evidence="1" id="KW-0812">Transmembrane</keyword>
<dbReference type="InterPro" id="IPR001460">
    <property type="entry name" value="PCN-bd_Tpept"/>
</dbReference>
<name>A0A7S8ID06_9CHLR</name>
<dbReference type="Gene3D" id="3.90.1310.10">
    <property type="entry name" value="Penicillin-binding protein 2a (Domain 2)"/>
    <property type="match status" value="1"/>
</dbReference>
<sequence>MPFAREIHRTMIVLLVAFFLVALAAAYWGIVGPDTILNREDNPRVVEAESAILRGRLYDRNDALLAESASDEDGIAQRRYLYDAMHSALGYYSLRYGVNGVESAYDALLKGDTLPAGWDHLLQQDFLHRPVVGSDLRLTFDLDIQQAAVNAMQDQVGAAVVLGISKGDVLALVSLPTYDPNTLDETWADLIEAPNDPFFNRVLQGSYQPGNTLNTPLLAAASLAGIDMNTKISNATRSVQIDDLTLTCVQIPPTTSLTLVENYAYGCPAPFVDLAEQLGEETVNNYLDRVGNRQLPSYLGFSDPIATPEATSTPIDTTALDLVEEATGQGMRSVTPITLASMVSAIALEGNAPQPYTILSSRAPGGTWVDVATPGTNLPFFTDTSASALKRIMQNTLQITGRPSLSLPQGTEVGGQIALAYSGEETQAWFIGFVRTSSGHGAAVVIVLEQADGTEVIDNIAQEVLLATYEALVAQEASSTQTSPTIAPTASR</sequence>
<dbReference type="GO" id="GO:0046677">
    <property type="term" value="P:response to antibiotic"/>
    <property type="evidence" value="ECO:0007669"/>
    <property type="project" value="UniProtKB-KW"/>
</dbReference>
<dbReference type="Pfam" id="PF21922">
    <property type="entry name" value="PBP_dimer_2"/>
    <property type="match status" value="1"/>
</dbReference>
<dbReference type="GO" id="GO:0071555">
    <property type="term" value="P:cell wall organization"/>
    <property type="evidence" value="ECO:0007669"/>
    <property type="project" value="TreeGrafter"/>
</dbReference>
<dbReference type="AlphaFoldDB" id="A0A7S8ID06"/>
<dbReference type="RefSeq" id="WP_195168939.1">
    <property type="nucleotide sequence ID" value="NZ_CP062983.1"/>
</dbReference>
<evidence type="ECO:0000256" key="1">
    <source>
        <dbReference type="SAM" id="Phobius"/>
    </source>
</evidence>
<feature type="transmembrane region" description="Helical" evidence="1">
    <location>
        <begin position="12"/>
        <end position="30"/>
    </location>
</feature>
<reference evidence="4 5" key="1">
    <citation type="submission" date="2020-02" db="EMBL/GenBank/DDBJ databases">
        <authorList>
            <person name="Zheng R.K."/>
            <person name="Sun C.M."/>
        </authorList>
    </citation>
    <scope>NUCLEOTIDE SEQUENCE [LARGE SCALE GENOMIC DNA]</scope>
    <source>
        <strain evidence="5">rifampicinis</strain>
    </source>
</reference>
<dbReference type="PANTHER" id="PTHR30627:SF24">
    <property type="entry name" value="PENICILLIN-BINDING PROTEIN 4B"/>
    <property type="match status" value="1"/>
</dbReference>
<accession>A0A7S8ID06</accession>
<dbReference type="GO" id="GO:0005886">
    <property type="term" value="C:plasma membrane"/>
    <property type="evidence" value="ECO:0007669"/>
    <property type="project" value="TreeGrafter"/>
</dbReference>
<keyword evidence="1" id="KW-0472">Membrane</keyword>
<dbReference type="GO" id="GO:0008800">
    <property type="term" value="F:beta-lactamase activity"/>
    <property type="evidence" value="ECO:0007669"/>
    <property type="project" value="UniProtKB-EC"/>
</dbReference>
<protein>
    <recommendedName>
        <fullName evidence="6">Penicillin-binding protein transpeptidase domain-containing protein</fullName>
    </recommendedName>
</protein>
<dbReference type="Pfam" id="PF00905">
    <property type="entry name" value="Transpeptidase"/>
    <property type="match status" value="1"/>
</dbReference>